<feature type="transmembrane region" description="Helical" evidence="6">
    <location>
        <begin position="28"/>
        <end position="46"/>
    </location>
</feature>
<gene>
    <name evidence="9" type="ORF">UY32_C0006G0008</name>
</gene>
<dbReference type="PANTHER" id="PTHR30619">
    <property type="entry name" value="DNA INTERNALIZATION/COMPETENCE PROTEIN COMEC/REC2"/>
    <property type="match status" value="1"/>
</dbReference>
<feature type="domain" description="DUF4131" evidence="8">
    <location>
        <begin position="27"/>
        <end position="168"/>
    </location>
</feature>
<dbReference type="AlphaFoldDB" id="A0A0G1UY88"/>
<feature type="transmembrane region" description="Helical" evidence="6">
    <location>
        <begin position="322"/>
        <end position="341"/>
    </location>
</feature>
<feature type="transmembrane region" description="Helical" evidence="6">
    <location>
        <begin position="6"/>
        <end position="23"/>
    </location>
</feature>
<accession>A0A0G1UY88</accession>
<feature type="transmembrane region" description="Helical" evidence="6">
    <location>
        <begin position="261"/>
        <end position="285"/>
    </location>
</feature>
<feature type="transmembrane region" description="Helical" evidence="6">
    <location>
        <begin position="362"/>
        <end position="385"/>
    </location>
</feature>
<dbReference type="InterPro" id="IPR004477">
    <property type="entry name" value="ComEC_N"/>
</dbReference>
<name>A0A0G1UY88_9BACT</name>
<evidence type="ECO:0000313" key="9">
    <source>
        <dbReference type="EMBL" id="KKU99092.1"/>
    </source>
</evidence>
<dbReference type="PANTHER" id="PTHR30619:SF1">
    <property type="entry name" value="RECOMBINATION PROTEIN 2"/>
    <property type="match status" value="1"/>
</dbReference>
<feature type="transmembrane region" description="Helical" evidence="6">
    <location>
        <begin position="405"/>
        <end position="432"/>
    </location>
</feature>
<evidence type="ECO:0000256" key="4">
    <source>
        <dbReference type="ARBA" id="ARBA00022989"/>
    </source>
</evidence>
<feature type="transmembrane region" description="Helical" evidence="6">
    <location>
        <begin position="453"/>
        <end position="473"/>
    </location>
</feature>
<dbReference type="InterPro" id="IPR052159">
    <property type="entry name" value="Competence_DNA_uptake"/>
</dbReference>
<evidence type="ECO:0000313" key="10">
    <source>
        <dbReference type="Proteomes" id="UP000034600"/>
    </source>
</evidence>
<evidence type="ECO:0000256" key="5">
    <source>
        <dbReference type="ARBA" id="ARBA00023136"/>
    </source>
</evidence>
<sequence>MSSYDIFFFVALFFLAGVFLSSIGGEFWILVLVVAAGAAFLFWGVWRKNRRFFWLAGLVFITIVGALYYTGDDLKFQGSVNIHFDEKITFTGVIISNPTLKSGSQEFKLKLNPPFSGNVLVKTARYPEFSYGDEVRIEGKIERPFSGSYAQYLSKEKISGVVTFAEAEEISSGKGSKIKALLFGVKNAVIGSFQNILPVKEAAFASGLTLGERGEFSEEFREAMSKSGTTHLVALSGYNITIIVGAVTGLFVWFLSRRVSFILTIIVVLGFVLMTGAEASVVRAAIMGILVMLSREVGRLFDFRNAIILAGLLMVLQNPKVLAFDAGFQLSFLALLGIIYLRPAVVKFFRVSDDEGFLSWKGNLLTTASAQFMVAPLLISSFGSFSLTSLAANVLILELVPLTMFLGFLTAFLGFFASYFAMISGLIVSVLLKFEMFVIELFAKLSIPFGSGAGSLFFVFYYMVLVGFIIYVGKISRA</sequence>
<dbReference type="EMBL" id="LCPO01000006">
    <property type="protein sequence ID" value="KKU99092.1"/>
    <property type="molecule type" value="Genomic_DNA"/>
</dbReference>
<organism evidence="9 10">
    <name type="scientific">Candidatus Jorgensenbacteria bacterium GW2011_GWC1_48_8</name>
    <dbReference type="NCBI Taxonomy" id="1618666"/>
    <lineage>
        <taxon>Bacteria</taxon>
        <taxon>Candidatus Joergenseniibacteriota</taxon>
    </lineage>
</organism>
<keyword evidence="4 6" id="KW-1133">Transmembrane helix</keyword>
<evidence type="ECO:0000259" key="7">
    <source>
        <dbReference type="Pfam" id="PF03772"/>
    </source>
</evidence>
<feature type="transmembrane region" description="Helical" evidence="6">
    <location>
        <begin position="232"/>
        <end position="255"/>
    </location>
</feature>
<evidence type="ECO:0000259" key="8">
    <source>
        <dbReference type="Pfam" id="PF13567"/>
    </source>
</evidence>
<evidence type="ECO:0000256" key="1">
    <source>
        <dbReference type="ARBA" id="ARBA00004651"/>
    </source>
</evidence>
<evidence type="ECO:0000256" key="6">
    <source>
        <dbReference type="SAM" id="Phobius"/>
    </source>
</evidence>
<proteinExistence type="predicted"/>
<dbReference type="NCBIfam" id="TIGR00360">
    <property type="entry name" value="ComEC_N-term"/>
    <property type="match status" value="1"/>
</dbReference>
<dbReference type="Pfam" id="PF03772">
    <property type="entry name" value="Competence"/>
    <property type="match status" value="1"/>
</dbReference>
<dbReference type="InterPro" id="IPR025405">
    <property type="entry name" value="DUF4131"/>
</dbReference>
<protein>
    <submittedName>
        <fullName evidence="9">Internalization-related competence protein ComEC/Rec2 protein</fullName>
    </submittedName>
</protein>
<feature type="transmembrane region" description="Helical" evidence="6">
    <location>
        <begin position="52"/>
        <end position="69"/>
    </location>
</feature>
<comment type="caution">
    <text evidence="9">The sequence shown here is derived from an EMBL/GenBank/DDBJ whole genome shotgun (WGS) entry which is preliminary data.</text>
</comment>
<keyword evidence="2" id="KW-1003">Cell membrane</keyword>
<keyword evidence="5 6" id="KW-0472">Membrane</keyword>
<evidence type="ECO:0000256" key="2">
    <source>
        <dbReference type="ARBA" id="ARBA00022475"/>
    </source>
</evidence>
<dbReference type="GO" id="GO:0005886">
    <property type="term" value="C:plasma membrane"/>
    <property type="evidence" value="ECO:0007669"/>
    <property type="project" value="UniProtKB-SubCell"/>
</dbReference>
<comment type="subcellular location">
    <subcellularLocation>
        <location evidence="1">Cell membrane</location>
        <topology evidence="1">Multi-pass membrane protein</topology>
    </subcellularLocation>
</comment>
<keyword evidence="3 6" id="KW-0812">Transmembrane</keyword>
<evidence type="ECO:0000256" key="3">
    <source>
        <dbReference type="ARBA" id="ARBA00022692"/>
    </source>
</evidence>
<dbReference type="Proteomes" id="UP000034600">
    <property type="component" value="Unassembled WGS sequence"/>
</dbReference>
<reference evidence="9 10" key="1">
    <citation type="journal article" date="2015" name="Nature">
        <title>rRNA introns, odd ribosomes, and small enigmatic genomes across a large radiation of phyla.</title>
        <authorList>
            <person name="Brown C.T."/>
            <person name="Hug L.A."/>
            <person name="Thomas B.C."/>
            <person name="Sharon I."/>
            <person name="Castelle C.J."/>
            <person name="Singh A."/>
            <person name="Wilkins M.J."/>
            <person name="Williams K.H."/>
            <person name="Banfield J.F."/>
        </authorList>
    </citation>
    <scope>NUCLEOTIDE SEQUENCE [LARGE SCALE GENOMIC DNA]</scope>
</reference>
<feature type="domain" description="ComEC/Rec2-related protein" evidence="7">
    <location>
        <begin position="208"/>
        <end position="471"/>
    </location>
</feature>
<dbReference type="Pfam" id="PF13567">
    <property type="entry name" value="DUF4131"/>
    <property type="match status" value="1"/>
</dbReference>